<dbReference type="AlphaFoldDB" id="A0A0F9IMM4"/>
<protein>
    <submittedName>
        <fullName evidence="1">Uncharacterized protein</fullName>
    </submittedName>
</protein>
<organism evidence="1">
    <name type="scientific">marine sediment metagenome</name>
    <dbReference type="NCBI Taxonomy" id="412755"/>
    <lineage>
        <taxon>unclassified sequences</taxon>
        <taxon>metagenomes</taxon>
        <taxon>ecological metagenomes</taxon>
    </lineage>
</organism>
<evidence type="ECO:0000313" key="1">
    <source>
        <dbReference type="EMBL" id="KKM45497.1"/>
    </source>
</evidence>
<accession>A0A0F9IMM4</accession>
<reference evidence="1" key="1">
    <citation type="journal article" date="2015" name="Nature">
        <title>Complex archaea that bridge the gap between prokaryotes and eukaryotes.</title>
        <authorList>
            <person name="Spang A."/>
            <person name="Saw J.H."/>
            <person name="Jorgensen S.L."/>
            <person name="Zaremba-Niedzwiedzka K."/>
            <person name="Martijn J."/>
            <person name="Lind A.E."/>
            <person name="van Eijk R."/>
            <person name="Schleper C."/>
            <person name="Guy L."/>
            <person name="Ettema T.J."/>
        </authorList>
    </citation>
    <scope>NUCLEOTIDE SEQUENCE</scope>
</reference>
<gene>
    <name evidence="1" type="ORF">LCGC14_1560580</name>
</gene>
<proteinExistence type="predicted"/>
<sequence length="182" mass="19552">MPRIQYINNETGSFQEAHGSDSRLNVSSRVDSRPFYVSRDNGQTYVVRIEDDDAVAGDLVAYLRNNSKDKRLYVTDIHCNSENAATFKIGFGDSIAATGTGVTPVNLNKSSSNDADATALGNGAVGGVTVDTFFSTVRVGAGGYEEWDSKDALILGQNGNIVIEYDTGTTGAVEVDIFFFIE</sequence>
<name>A0A0F9IMM4_9ZZZZ</name>
<comment type="caution">
    <text evidence="1">The sequence shown here is derived from an EMBL/GenBank/DDBJ whole genome shotgun (WGS) entry which is preliminary data.</text>
</comment>
<dbReference type="EMBL" id="LAZR01012051">
    <property type="protein sequence ID" value="KKM45497.1"/>
    <property type="molecule type" value="Genomic_DNA"/>
</dbReference>